<protein>
    <submittedName>
        <fullName evidence="3">Uncharacterized protein</fullName>
    </submittedName>
</protein>
<sequence length="409" mass="46295">MKKILLFLTLIGLVFTSFAGCGSNKKTEEELRDEIRAELEKELEAEETTTDSTEDEKKQVDNQSSNQDVEVKEEGTADIRNKDAIYEFVKDNIVDISRDSFDTWEMYHFDITGDGKEEALLVSTYGADWYNKMEIISADTGVYERIDSDIILAKNGNTPSYQDGLLVVQKDTSGSGIQETSMDIYEYNGVSVIHTLNMVTYYRYAGPGADIEDIGEINGDLTEFTYTLTRHNLTEGTQELLQEIDYTKYDSELGFVTNVIYDVNTSGNQFPDLTVYQSETIRGDKISYGDYAAVIVPQYPEDGSNYRMLDHMPFVDNPEGFPLNFAVFGLLQNTKITLYQGMDDTGDTRDIGNLENTVLEIHADLQTDMSYYHISGEVFIGDDTYIPVEFTLDNMRDASEYSVYKVTPE</sequence>
<dbReference type="RefSeq" id="WP_197660068.1">
    <property type="nucleotide sequence ID" value="NZ_JAEAGR010000002.1"/>
</dbReference>
<reference evidence="3" key="1">
    <citation type="submission" date="2020-12" db="EMBL/GenBank/DDBJ databases">
        <title>M. sibirica DSM 26468T genome.</title>
        <authorList>
            <person name="Thieme N."/>
            <person name="Rettenmaier R."/>
            <person name="Zverlov V."/>
            <person name="Liebl W."/>
        </authorList>
    </citation>
    <scope>NUCLEOTIDE SEQUENCE</scope>
    <source>
        <strain evidence="3">DSM 26468</strain>
    </source>
</reference>
<feature type="region of interest" description="Disordered" evidence="1">
    <location>
        <begin position="40"/>
        <end position="74"/>
    </location>
</feature>
<evidence type="ECO:0000313" key="3">
    <source>
        <dbReference type="EMBL" id="MBH1939844.1"/>
    </source>
</evidence>
<dbReference type="PROSITE" id="PS51257">
    <property type="entry name" value="PROKAR_LIPOPROTEIN"/>
    <property type="match status" value="1"/>
</dbReference>
<evidence type="ECO:0000256" key="2">
    <source>
        <dbReference type="SAM" id="SignalP"/>
    </source>
</evidence>
<feature type="compositionally biased region" description="Acidic residues" evidence="1">
    <location>
        <begin position="43"/>
        <end position="54"/>
    </location>
</feature>
<feature type="chain" id="PRO_5035161328" evidence="2">
    <location>
        <begin position="20"/>
        <end position="409"/>
    </location>
</feature>
<keyword evidence="4" id="KW-1185">Reference proteome</keyword>
<comment type="caution">
    <text evidence="3">The sequence shown here is derived from an EMBL/GenBank/DDBJ whole genome shotgun (WGS) entry which is preliminary data.</text>
</comment>
<proteinExistence type="predicted"/>
<keyword evidence="2" id="KW-0732">Signal</keyword>
<evidence type="ECO:0000256" key="1">
    <source>
        <dbReference type="SAM" id="MobiDB-lite"/>
    </source>
</evidence>
<dbReference type="AlphaFoldDB" id="A0A8J7HC58"/>
<dbReference type="Proteomes" id="UP000623269">
    <property type="component" value="Unassembled WGS sequence"/>
</dbReference>
<dbReference type="EMBL" id="JAEAGR010000002">
    <property type="protein sequence ID" value="MBH1939844.1"/>
    <property type="molecule type" value="Genomic_DNA"/>
</dbReference>
<accession>A0A8J7HC58</accession>
<feature type="signal peptide" evidence="2">
    <location>
        <begin position="1"/>
        <end position="19"/>
    </location>
</feature>
<organism evidence="3 4">
    <name type="scientific">Mobilitalea sibirica</name>
    <dbReference type="NCBI Taxonomy" id="1462919"/>
    <lineage>
        <taxon>Bacteria</taxon>
        <taxon>Bacillati</taxon>
        <taxon>Bacillota</taxon>
        <taxon>Clostridia</taxon>
        <taxon>Lachnospirales</taxon>
        <taxon>Lachnospiraceae</taxon>
        <taxon>Mobilitalea</taxon>
    </lineage>
</organism>
<name>A0A8J7HC58_9FIRM</name>
<evidence type="ECO:0000313" key="4">
    <source>
        <dbReference type="Proteomes" id="UP000623269"/>
    </source>
</evidence>
<gene>
    <name evidence="3" type="ORF">I5677_02910</name>
</gene>